<evidence type="ECO:0000313" key="4">
    <source>
        <dbReference type="Proteomes" id="UP001190700"/>
    </source>
</evidence>
<evidence type="ECO:0000313" key="3">
    <source>
        <dbReference type="EMBL" id="KAK3249375.1"/>
    </source>
</evidence>
<dbReference type="EMBL" id="LGRX02027405">
    <property type="protein sequence ID" value="KAK3249375.1"/>
    <property type="molecule type" value="Genomic_DNA"/>
</dbReference>
<dbReference type="GO" id="GO:0016020">
    <property type="term" value="C:membrane"/>
    <property type="evidence" value="ECO:0007669"/>
    <property type="project" value="TreeGrafter"/>
</dbReference>
<dbReference type="GO" id="GO:0032934">
    <property type="term" value="F:sterol binding"/>
    <property type="evidence" value="ECO:0007669"/>
    <property type="project" value="TreeGrafter"/>
</dbReference>
<comment type="similarity">
    <text evidence="1">Belongs to the OSBP family.</text>
</comment>
<sequence length="289" mass="31844">VSHHPPIAAGFADNDKFAYELVSAPKTKFYGNSLDVFPYGRTRITLKRTGEVYAIVPPVSRAHNIIVGYTWVDTIGDLLVVNLTTGVYSALHFQASGWFSKGKYVVSGTVFSADGEPKLAVGGKWTESISTMPCDKDGNPAKGAPEQKIWSTAPPPSKADKYGFGNYTHRLNSWESAPRGGAGVLPTDARLRPDRSCLELGESKEAQSGKQELEEKQRAEAKTRKEKGDSWAPKWFKSVESVTDADDFEDIKEFEEGIVAYTFTGDYKQRVATLSASSAKPEKFDPWQY</sequence>
<keyword evidence="4" id="KW-1185">Reference proteome</keyword>
<feature type="region of interest" description="Disordered" evidence="2">
    <location>
        <begin position="200"/>
        <end position="227"/>
    </location>
</feature>
<dbReference type="Gene3D" id="2.40.160.120">
    <property type="match status" value="1"/>
</dbReference>
<reference evidence="3 4" key="1">
    <citation type="journal article" date="2015" name="Genome Biol. Evol.">
        <title>Comparative Genomics of a Bacterivorous Green Alga Reveals Evolutionary Causalities and Consequences of Phago-Mixotrophic Mode of Nutrition.</title>
        <authorList>
            <person name="Burns J.A."/>
            <person name="Paasch A."/>
            <person name="Narechania A."/>
            <person name="Kim E."/>
        </authorList>
    </citation>
    <scope>NUCLEOTIDE SEQUENCE [LARGE SCALE GENOMIC DNA]</scope>
    <source>
        <strain evidence="3 4">PLY_AMNH</strain>
    </source>
</reference>
<dbReference type="Gene3D" id="3.30.70.3490">
    <property type="match status" value="1"/>
</dbReference>
<dbReference type="PANTHER" id="PTHR10972">
    <property type="entry name" value="OXYSTEROL-BINDING PROTEIN-RELATED"/>
    <property type="match status" value="1"/>
</dbReference>
<evidence type="ECO:0000256" key="1">
    <source>
        <dbReference type="ARBA" id="ARBA00008842"/>
    </source>
</evidence>
<proteinExistence type="inferred from homology"/>
<dbReference type="FunFam" id="2.40.160.120:FF:000001">
    <property type="entry name" value="Oxysterol-binding protein"/>
    <property type="match status" value="1"/>
</dbReference>
<organism evidence="3 4">
    <name type="scientific">Cymbomonas tetramitiformis</name>
    <dbReference type="NCBI Taxonomy" id="36881"/>
    <lineage>
        <taxon>Eukaryota</taxon>
        <taxon>Viridiplantae</taxon>
        <taxon>Chlorophyta</taxon>
        <taxon>Pyramimonadophyceae</taxon>
        <taxon>Pyramimonadales</taxon>
        <taxon>Pyramimonadaceae</taxon>
        <taxon>Cymbomonas</taxon>
    </lineage>
</organism>
<dbReference type="Pfam" id="PF01237">
    <property type="entry name" value="Oxysterol_BP"/>
    <property type="match status" value="1"/>
</dbReference>
<dbReference type="InterPro" id="IPR037239">
    <property type="entry name" value="OSBP_sf"/>
</dbReference>
<accession>A0AAE0C8L4</accession>
<dbReference type="Proteomes" id="UP001190700">
    <property type="component" value="Unassembled WGS sequence"/>
</dbReference>
<dbReference type="GO" id="GO:0120009">
    <property type="term" value="P:intermembrane lipid transfer"/>
    <property type="evidence" value="ECO:0007669"/>
    <property type="project" value="UniProtKB-ARBA"/>
</dbReference>
<dbReference type="AlphaFoldDB" id="A0AAE0C8L4"/>
<comment type="caution">
    <text evidence="3">The sequence shown here is derived from an EMBL/GenBank/DDBJ whole genome shotgun (WGS) entry which is preliminary data.</text>
</comment>
<dbReference type="GO" id="GO:0005829">
    <property type="term" value="C:cytosol"/>
    <property type="evidence" value="ECO:0007669"/>
    <property type="project" value="TreeGrafter"/>
</dbReference>
<name>A0AAE0C8L4_9CHLO</name>
<gene>
    <name evidence="3" type="ORF">CYMTET_41193</name>
</gene>
<protein>
    <recommendedName>
        <fullName evidence="5">Oxysterol-binding protein</fullName>
    </recommendedName>
</protein>
<dbReference type="SUPFAM" id="SSF144000">
    <property type="entry name" value="Oxysterol-binding protein-like"/>
    <property type="match status" value="1"/>
</dbReference>
<feature type="region of interest" description="Disordered" evidence="2">
    <location>
        <begin position="130"/>
        <end position="157"/>
    </location>
</feature>
<dbReference type="InterPro" id="IPR000648">
    <property type="entry name" value="Oxysterol-bd"/>
</dbReference>
<evidence type="ECO:0008006" key="5">
    <source>
        <dbReference type="Google" id="ProtNLM"/>
    </source>
</evidence>
<evidence type="ECO:0000256" key="2">
    <source>
        <dbReference type="SAM" id="MobiDB-lite"/>
    </source>
</evidence>
<feature type="non-terminal residue" evidence="3">
    <location>
        <position position="1"/>
    </location>
</feature>
<dbReference type="PANTHER" id="PTHR10972:SF136">
    <property type="entry name" value="OXYSTEROL-BINDING PROTEIN 8"/>
    <property type="match status" value="1"/>
</dbReference>